<sequence>DATFRSLRTQAHDRLESFENYSFLETSSSDAVGTFYDESLDFVYIDGNHMYDYVKSDITEWSKKVRPGGIVAGHDYMHSKKATHIEVRRAIHDYTEEQDIKTWFVLGDYRAKAGEVRDPSRSWMFIKS</sequence>
<reference evidence="1" key="1">
    <citation type="journal article" date="2014" name="Front. Microbiol.">
        <title>High frequency of phylogenetically diverse reductive dehalogenase-homologous genes in deep subseafloor sedimentary metagenomes.</title>
        <authorList>
            <person name="Kawai M."/>
            <person name="Futagami T."/>
            <person name="Toyoda A."/>
            <person name="Takaki Y."/>
            <person name="Nishi S."/>
            <person name="Hori S."/>
            <person name="Arai W."/>
            <person name="Tsubouchi T."/>
            <person name="Morono Y."/>
            <person name="Uchiyama I."/>
            <person name="Ito T."/>
            <person name="Fujiyama A."/>
            <person name="Inagaki F."/>
            <person name="Takami H."/>
        </authorList>
    </citation>
    <scope>NUCLEOTIDE SEQUENCE</scope>
    <source>
        <strain evidence="1">Expedition CK06-06</strain>
    </source>
</reference>
<dbReference type="AlphaFoldDB" id="X0TZK2"/>
<evidence type="ECO:0008006" key="2">
    <source>
        <dbReference type="Google" id="ProtNLM"/>
    </source>
</evidence>
<name>X0TZK2_9ZZZZ</name>
<gene>
    <name evidence="1" type="ORF">S01H1_14123</name>
</gene>
<dbReference type="InterPro" id="IPR029063">
    <property type="entry name" value="SAM-dependent_MTases_sf"/>
</dbReference>
<feature type="non-terminal residue" evidence="1">
    <location>
        <position position="1"/>
    </location>
</feature>
<evidence type="ECO:0000313" key="1">
    <source>
        <dbReference type="EMBL" id="GAF81585.1"/>
    </source>
</evidence>
<dbReference type="SUPFAM" id="SSF53335">
    <property type="entry name" value="S-adenosyl-L-methionine-dependent methyltransferases"/>
    <property type="match status" value="1"/>
</dbReference>
<proteinExistence type="predicted"/>
<comment type="caution">
    <text evidence="1">The sequence shown here is derived from an EMBL/GenBank/DDBJ whole genome shotgun (WGS) entry which is preliminary data.</text>
</comment>
<protein>
    <recommendedName>
        <fullName evidence="2">Class I SAM-dependent methyltransferase</fullName>
    </recommendedName>
</protein>
<dbReference type="EMBL" id="BARS01007328">
    <property type="protein sequence ID" value="GAF81585.1"/>
    <property type="molecule type" value="Genomic_DNA"/>
</dbReference>
<accession>X0TZK2</accession>
<dbReference type="Gene3D" id="3.40.50.150">
    <property type="entry name" value="Vaccinia Virus protein VP39"/>
    <property type="match status" value="1"/>
</dbReference>
<organism evidence="1">
    <name type="scientific">marine sediment metagenome</name>
    <dbReference type="NCBI Taxonomy" id="412755"/>
    <lineage>
        <taxon>unclassified sequences</taxon>
        <taxon>metagenomes</taxon>
        <taxon>ecological metagenomes</taxon>
    </lineage>
</organism>
<dbReference type="Pfam" id="PF13578">
    <property type="entry name" value="Methyltransf_24"/>
    <property type="match status" value="1"/>
</dbReference>